<accession>A0A4Y8KM50</accession>
<name>A0A4Y8KM50_9MICO</name>
<evidence type="ECO:0000313" key="3">
    <source>
        <dbReference type="Proteomes" id="UP000298218"/>
    </source>
</evidence>
<dbReference type="Proteomes" id="UP000298218">
    <property type="component" value="Unassembled WGS sequence"/>
</dbReference>
<reference evidence="2 3" key="1">
    <citation type="submission" date="2019-03" db="EMBL/GenBank/DDBJ databases">
        <title>Genomics of glacier-inhabiting Cryobacterium strains.</title>
        <authorList>
            <person name="Liu Q."/>
            <person name="Xin Y.-H."/>
        </authorList>
    </citation>
    <scope>NUCLEOTIDE SEQUENCE [LARGE SCALE GENOMIC DNA]</scope>
    <source>
        <strain evidence="2 3">CGMCC 1.4292</strain>
    </source>
</reference>
<feature type="domain" description="CASTOR ACT" evidence="1">
    <location>
        <begin position="8"/>
        <end position="65"/>
    </location>
</feature>
<dbReference type="Gene3D" id="3.30.2130.10">
    <property type="entry name" value="VC0802-like"/>
    <property type="match status" value="1"/>
</dbReference>
<organism evidence="2 3">
    <name type="scientific">Cryobacterium psychrophilum</name>
    <dbReference type="NCBI Taxonomy" id="41988"/>
    <lineage>
        <taxon>Bacteria</taxon>
        <taxon>Bacillati</taxon>
        <taxon>Actinomycetota</taxon>
        <taxon>Actinomycetes</taxon>
        <taxon>Micrococcales</taxon>
        <taxon>Microbacteriaceae</taxon>
        <taxon>Cryobacterium</taxon>
    </lineage>
</organism>
<dbReference type="Pfam" id="PF13840">
    <property type="entry name" value="ACT_7"/>
    <property type="match status" value="1"/>
</dbReference>
<dbReference type="EMBL" id="SOHQ01000028">
    <property type="protein sequence ID" value="TFD78637.1"/>
    <property type="molecule type" value="Genomic_DNA"/>
</dbReference>
<dbReference type="PANTHER" id="PTHR39199">
    <property type="entry name" value="BLR5128 PROTEIN"/>
    <property type="match status" value="1"/>
</dbReference>
<dbReference type="InterPro" id="IPR045865">
    <property type="entry name" value="ACT-like_dom_sf"/>
</dbReference>
<dbReference type="InterPro" id="IPR027795">
    <property type="entry name" value="CASTOR_ACT_dom"/>
</dbReference>
<dbReference type="AlphaFoldDB" id="A0A4Y8KM50"/>
<evidence type="ECO:0000259" key="1">
    <source>
        <dbReference type="Pfam" id="PF13840"/>
    </source>
</evidence>
<dbReference type="PANTHER" id="PTHR39199:SF1">
    <property type="entry name" value="BLR5128 PROTEIN"/>
    <property type="match status" value="1"/>
</dbReference>
<proteinExistence type="predicted"/>
<protein>
    <submittedName>
        <fullName evidence="2">ACT domain-containing protein</fullName>
    </submittedName>
</protein>
<comment type="caution">
    <text evidence="2">The sequence shown here is derived from an EMBL/GenBank/DDBJ whole genome shotgun (WGS) entry which is preliminary data.</text>
</comment>
<sequence length="70" mass="7342">MADEYVAAWLTLSVHSSGDAVGLTAAFSHALGEADTSCNVLAGCCHDHILVAACDREHAINVLHRLRASP</sequence>
<dbReference type="SUPFAM" id="SSF55021">
    <property type="entry name" value="ACT-like"/>
    <property type="match status" value="1"/>
</dbReference>
<dbReference type="RefSeq" id="WP_134173994.1">
    <property type="nucleotide sequence ID" value="NZ_SODI01000001.1"/>
</dbReference>
<gene>
    <name evidence="2" type="ORF">E3T53_10705</name>
</gene>
<evidence type="ECO:0000313" key="2">
    <source>
        <dbReference type="EMBL" id="TFD78637.1"/>
    </source>
</evidence>
<keyword evidence="3" id="KW-1185">Reference proteome</keyword>
<dbReference type="OrthoDB" id="9797178at2"/>